<keyword evidence="1" id="KW-0805">Transcription regulation</keyword>
<comment type="caution">
    <text evidence="6">The sequence shown here is derived from an EMBL/GenBank/DDBJ whole genome shotgun (WGS) entry which is preliminary data.</text>
</comment>
<feature type="domain" description="IclR-ED" evidence="5">
    <location>
        <begin position="71"/>
        <end position="259"/>
    </location>
</feature>
<dbReference type="InterPro" id="IPR005471">
    <property type="entry name" value="Tscrpt_reg_IclR_N"/>
</dbReference>
<evidence type="ECO:0000259" key="5">
    <source>
        <dbReference type="PROSITE" id="PS51078"/>
    </source>
</evidence>
<dbReference type="InterPro" id="IPR036388">
    <property type="entry name" value="WH-like_DNA-bd_sf"/>
</dbReference>
<feature type="domain" description="HTH iclR-type" evidence="4">
    <location>
        <begin position="8"/>
        <end position="70"/>
    </location>
</feature>
<keyword evidence="2" id="KW-0238">DNA-binding</keyword>
<dbReference type="PANTHER" id="PTHR30136:SF35">
    <property type="entry name" value="HTH-TYPE TRANSCRIPTIONAL REGULATOR RV1719"/>
    <property type="match status" value="1"/>
</dbReference>
<dbReference type="SUPFAM" id="SSF55781">
    <property type="entry name" value="GAF domain-like"/>
    <property type="match status" value="1"/>
</dbReference>
<reference evidence="6 7" key="1">
    <citation type="submission" date="2022-08" db="EMBL/GenBank/DDBJ databases">
        <title>YIM 101645 draft genome.</title>
        <authorList>
            <person name="Chen X."/>
        </authorList>
    </citation>
    <scope>NUCLEOTIDE SEQUENCE [LARGE SCALE GENOMIC DNA]</scope>
    <source>
        <strain evidence="6 7">YIM 101645</strain>
    </source>
</reference>
<dbReference type="InterPro" id="IPR050707">
    <property type="entry name" value="HTH_MetabolicPath_Reg"/>
</dbReference>
<proteinExistence type="predicted"/>
<dbReference type="Pfam" id="PF09339">
    <property type="entry name" value="HTH_IclR"/>
    <property type="match status" value="1"/>
</dbReference>
<name>A0ABT2FY38_9CORY</name>
<dbReference type="EMBL" id="JANWTC010000002">
    <property type="protein sequence ID" value="MCS5478849.1"/>
    <property type="molecule type" value="Genomic_DNA"/>
</dbReference>
<dbReference type="Pfam" id="PF01614">
    <property type="entry name" value="IclR_C"/>
    <property type="match status" value="1"/>
</dbReference>
<dbReference type="SMART" id="SM00346">
    <property type="entry name" value="HTH_ICLR"/>
    <property type="match status" value="1"/>
</dbReference>
<evidence type="ECO:0000256" key="3">
    <source>
        <dbReference type="ARBA" id="ARBA00023163"/>
    </source>
</evidence>
<sequence>MERDTQQPHVLARAAIILEAIASAGAAGARLLDLAESTQLARPTVHRILGTLKEIGYVRQLENRRYLLDRRLGVLALAAPSPIDHISELQELAQDLADQLGDTVYMATRYFDGVYYLARAVGRFPIRAETVSVGDVLPLTMTYSGIAILSQLPEDQQEELLSRLHQNEHHQWTEIGTEEHEQVLRRALTQFRRDGYLYGSDYVIPGLSGAAILVPGAPGSPLVSLSVSAIHSRLPESREREILAALRSTARRVSRVFGGL</sequence>
<dbReference type="InterPro" id="IPR036390">
    <property type="entry name" value="WH_DNA-bd_sf"/>
</dbReference>
<dbReference type="PANTHER" id="PTHR30136">
    <property type="entry name" value="HELIX-TURN-HELIX TRANSCRIPTIONAL REGULATOR, ICLR FAMILY"/>
    <property type="match status" value="1"/>
</dbReference>
<keyword evidence="7" id="KW-1185">Reference proteome</keyword>
<evidence type="ECO:0000259" key="4">
    <source>
        <dbReference type="PROSITE" id="PS51077"/>
    </source>
</evidence>
<dbReference type="RefSeq" id="WP_259426921.1">
    <property type="nucleotide sequence ID" value="NZ_JANWTC010000002.1"/>
</dbReference>
<keyword evidence="3" id="KW-0804">Transcription</keyword>
<dbReference type="Gene3D" id="1.10.10.10">
    <property type="entry name" value="Winged helix-like DNA-binding domain superfamily/Winged helix DNA-binding domain"/>
    <property type="match status" value="1"/>
</dbReference>
<evidence type="ECO:0000256" key="2">
    <source>
        <dbReference type="ARBA" id="ARBA00023125"/>
    </source>
</evidence>
<dbReference type="PROSITE" id="PS51077">
    <property type="entry name" value="HTH_ICLR"/>
    <property type="match status" value="1"/>
</dbReference>
<evidence type="ECO:0000313" key="7">
    <source>
        <dbReference type="Proteomes" id="UP001205965"/>
    </source>
</evidence>
<dbReference type="SUPFAM" id="SSF46785">
    <property type="entry name" value="Winged helix' DNA-binding domain"/>
    <property type="match status" value="1"/>
</dbReference>
<dbReference type="Gene3D" id="3.30.450.40">
    <property type="match status" value="1"/>
</dbReference>
<organism evidence="6 7">
    <name type="scientific">Corynebacterium lemuris</name>
    <dbReference type="NCBI Taxonomy" id="1859292"/>
    <lineage>
        <taxon>Bacteria</taxon>
        <taxon>Bacillati</taxon>
        <taxon>Actinomycetota</taxon>
        <taxon>Actinomycetes</taxon>
        <taxon>Mycobacteriales</taxon>
        <taxon>Corynebacteriaceae</taxon>
        <taxon>Corynebacterium</taxon>
    </lineage>
</organism>
<dbReference type="PROSITE" id="PS51078">
    <property type="entry name" value="ICLR_ED"/>
    <property type="match status" value="1"/>
</dbReference>
<gene>
    <name evidence="6" type="ORF">NYP18_04175</name>
</gene>
<protein>
    <submittedName>
        <fullName evidence="6">Helix-turn-helix domain-containing protein</fullName>
    </submittedName>
</protein>
<dbReference type="InterPro" id="IPR014757">
    <property type="entry name" value="Tscrpt_reg_IclR_C"/>
</dbReference>
<evidence type="ECO:0000313" key="6">
    <source>
        <dbReference type="EMBL" id="MCS5478849.1"/>
    </source>
</evidence>
<evidence type="ECO:0000256" key="1">
    <source>
        <dbReference type="ARBA" id="ARBA00023015"/>
    </source>
</evidence>
<dbReference type="Proteomes" id="UP001205965">
    <property type="component" value="Unassembled WGS sequence"/>
</dbReference>
<dbReference type="InterPro" id="IPR029016">
    <property type="entry name" value="GAF-like_dom_sf"/>
</dbReference>
<accession>A0ABT2FY38</accession>